<evidence type="ECO:0000313" key="2">
    <source>
        <dbReference type="EMBL" id="OGM01208.1"/>
    </source>
</evidence>
<feature type="signal peptide" evidence="1">
    <location>
        <begin position="1"/>
        <end position="32"/>
    </location>
</feature>
<feature type="chain" id="PRO_5009533412" description="CARDB domain-containing protein" evidence="1">
    <location>
        <begin position="33"/>
        <end position="1338"/>
    </location>
</feature>
<dbReference type="Proteomes" id="UP000176988">
    <property type="component" value="Unassembled WGS sequence"/>
</dbReference>
<dbReference type="EMBL" id="MGFG01000010">
    <property type="protein sequence ID" value="OGM01208.1"/>
    <property type="molecule type" value="Genomic_DNA"/>
</dbReference>
<evidence type="ECO:0000313" key="3">
    <source>
        <dbReference type="Proteomes" id="UP000176988"/>
    </source>
</evidence>
<organism evidence="2 3">
    <name type="scientific">Candidatus Uhrbacteria bacterium RIFOXYC2_FULL_47_19</name>
    <dbReference type="NCBI Taxonomy" id="1802424"/>
    <lineage>
        <taxon>Bacteria</taxon>
        <taxon>Candidatus Uhriibacteriota</taxon>
    </lineage>
</organism>
<proteinExistence type="predicted"/>
<keyword evidence="1" id="KW-0732">Signal</keyword>
<dbReference type="STRING" id="1802424.A2480_01585"/>
<reference evidence="2 3" key="1">
    <citation type="journal article" date="2016" name="Nat. Commun.">
        <title>Thousands of microbial genomes shed light on interconnected biogeochemical processes in an aquifer system.</title>
        <authorList>
            <person name="Anantharaman K."/>
            <person name="Brown C.T."/>
            <person name="Hug L.A."/>
            <person name="Sharon I."/>
            <person name="Castelle C.J."/>
            <person name="Probst A.J."/>
            <person name="Thomas B.C."/>
            <person name="Singh A."/>
            <person name="Wilkins M.J."/>
            <person name="Karaoz U."/>
            <person name="Brodie E.L."/>
            <person name="Williams K.H."/>
            <person name="Hubbard S.S."/>
            <person name="Banfield J.F."/>
        </authorList>
    </citation>
    <scope>NUCLEOTIDE SEQUENCE [LARGE SCALE GENOMIC DNA]</scope>
</reference>
<protein>
    <recommendedName>
        <fullName evidence="4">CARDB domain-containing protein</fullName>
    </recommendedName>
</protein>
<sequence>MSRKAFTVAVVAATIAWSVGLAALVAPLTVNAAASGDLVRGSLPAVYYVGANGRRYVFPNEKTYKTWYSDFSTVQVVTDAELAAMPIGGNATYKPGVKMVKIQTDPKVYAVDANGTLRWVQTEALATELYGASWNTMIEDVPDAFFVNYTIGSDIAAAADFVVADVSAAATSINVDKNISASSSASLSVRASSSMPVGSTLPKGATGVNMLKFDVVNGGADAMTVNSLTVHRSGAGQTADFSYVYLYDGNVRLTTGRTVNSSTGDSAFNGLSISVPAHGTKTLWIAADLATTANSGNVHMLSLTDLKYGTTSVSGLPVSGPQFTMSNASSGTLTITKQGAVPLSNVMAGGLEQLIGKFQVAAGTGEDVSLERITLFQGGAVSTANITNLKLKQASTTMATAAGYDSNDRVTFVLGTPYLLEKGANRTFDVYADISAGARTGTTETILTYVDSTTDVMGIGQTYGYGANVDITTSGTYDGTSCALGAGDCSSTRIEGSTLTITFNGPPAADVAVAANDVELYSFTLAAAANLEVRNLRMAITATDGDVGVDVNDLYDSTDAENNFSDIKLVNATTGVTVAGPLSLSYSAVADDITQTLTFTETFTLAAGSSETYKVTADVRNSADNDADRVQINLSAFQSSDIRNLDNSTYLSTSTDIVPNAGINGNPFTVHAPTLTMAAASSPVTQTYIKGSSDIALGGYTFTANDAADIYVTSIALQGYIDTNDASATCTVAKDGTFDEGMENASCASIATVVLTAGLWNGDTQVGTTKSPSTSSAAGSGGVLTFNNLSLVIPAGESVSLTLKGNISGALGSTTLTDALYFGIAATSDVSATDLSGNSVTKSGTPSGSTMTVANAGTISAALAPDDADTEAGLVVASTSNVVLGKYKFTALNEELKVTKARFTVSTSSDDSISSLTLYDGSTVVGGPVAMQTSGIVDFTGVNFVVPKDSSKVLTVKTNLNAVGTGAASSGSDLALTFDYDTSFEARGTGSGSSTLITSAGSADITGRAKIIRKSKPTVSLVALPQTVLTTGDQSIMRFSVAADAAGDVSFKKLTFTANATSNATLTVTSNSSLRRVGDASNLTGRSVASGAACSAGTAGACTITVYLTNEEVISAGSSRTYDLRITIGGALAVGDSISSTLNGESSAVVETGFLAAQLDSLTPGGTIEVGDKFIITGIAPSGISVSIASGTTVALACDDIVAGINADATAYVTALDDTTRVLIYAKSSSATGQVGYTVTPTTTESDDGAADAQTFVTASIVTAFEIDTANDGDASTYTSASEDATSRSFVWSDNSATSHSSTAFYVDTLAASMTGSLDWTNGSYVKILTTDTQTMSK</sequence>
<name>A0A1F7WGA2_9BACT</name>
<comment type="caution">
    <text evidence="2">The sequence shown here is derived from an EMBL/GenBank/DDBJ whole genome shotgun (WGS) entry which is preliminary data.</text>
</comment>
<evidence type="ECO:0008006" key="4">
    <source>
        <dbReference type="Google" id="ProtNLM"/>
    </source>
</evidence>
<evidence type="ECO:0000256" key="1">
    <source>
        <dbReference type="SAM" id="SignalP"/>
    </source>
</evidence>
<accession>A0A1F7WGA2</accession>
<gene>
    <name evidence="2" type="ORF">A2480_01585</name>
</gene>